<name>A0ABQ9L7J7_HEVBR</name>
<reference evidence="1" key="1">
    <citation type="journal article" date="2023" name="Plant Biotechnol. J.">
        <title>Chromosome-level wild Hevea brasiliensis genome provides new tools for genomic-assisted breeding and valuable loci to elevate rubber yield.</title>
        <authorList>
            <person name="Cheng H."/>
            <person name="Song X."/>
            <person name="Hu Y."/>
            <person name="Wu T."/>
            <person name="Yang Q."/>
            <person name="An Z."/>
            <person name="Feng S."/>
            <person name="Deng Z."/>
            <person name="Wu W."/>
            <person name="Zeng X."/>
            <person name="Tu M."/>
            <person name="Wang X."/>
            <person name="Huang H."/>
        </authorList>
    </citation>
    <scope>NUCLEOTIDE SEQUENCE</scope>
    <source>
        <strain evidence="1">MT/VB/25A 57/8</strain>
    </source>
</reference>
<sequence>MCNWAWGLDSARAAEEEMEKAEGSKKTCCKRKISKSETSSITMNIPSFLSYTGNLLQRRCPDTACWTAKIVGPASLLSLEMNERIALDIEIVKFFYLSFKEIGFLQVPFSSTLVYLCTKDNRSVASQPEKVPRNLSEAFFVFLKKLWTKVLSQMLLCNPLISIPERHLCIANITINYLSEGIFRLSTTAIQFAPLPSLLVQRKIFGWSEDKASPFIVRRPSTSIVEEDDIFSLFAESLNYKESSYSFLSPVFQSFISCLPITSGESDILNFLEEVGNELGIPIIYQISIFSSIDDIMKCEEAFKEGYTHADDFGSGELARLSLHIAFVIEWNLLLRFAHVALQRWSQTREKANHALVEPLSGLFNVITVNLFHAMIELMGAFDPTFRKACFAGAPSLPFGKEELALF</sequence>
<gene>
    <name evidence="1" type="ORF">P3X46_022329</name>
</gene>
<evidence type="ECO:0000313" key="2">
    <source>
        <dbReference type="Proteomes" id="UP001174677"/>
    </source>
</evidence>
<organism evidence="1 2">
    <name type="scientific">Hevea brasiliensis</name>
    <name type="common">Para rubber tree</name>
    <name type="synonym">Siphonia brasiliensis</name>
    <dbReference type="NCBI Taxonomy" id="3981"/>
    <lineage>
        <taxon>Eukaryota</taxon>
        <taxon>Viridiplantae</taxon>
        <taxon>Streptophyta</taxon>
        <taxon>Embryophyta</taxon>
        <taxon>Tracheophyta</taxon>
        <taxon>Spermatophyta</taxon>
        <taxon>Magnoliopsida</taxon>
        <taxon>eudicotyledons</taxon>
        <taxon>Gunneridae</taxon>
        <taxon>Pentapetalae</taxon>
        <taxon>rosids</taxon>
        <taxon>fabids</taxon>
        <taxon>Malpighiales</taxon>
        <taxon>Euphorbiaceae</taxon>
        <taxon>Crotonoideae</taxon>
        <taxon>Micrandreae</taxon>
        <taxon>Hevea</taxon>
    </lineage>
</organism>
<protein>
    <submittedName>
        <fullName evidence="1">Uncharacterized protein</fullName>
    </submittedName>
</protein>
<keyword evidence="2" id="KW-1185">Reference proteome</keyword>
<proteinExistence type="predicted"/>
<dbReference type="EMBL" id="JARPOI010000013">
    <property type="protein sequence ID" value="KAJ9162566.1"/>
    <property type="molecule type" value="Genomic_DNA"/>
</dbReference>
<comment type="caution">
    <text evidence="1">The sequence shown here is derived from an EMBL/GenBank/DDBJ whole genome shotgun (WGS) entry which is preliminary data.</text>
</comment>
<evidence type="ECO:0000313" key="1">
    <source>
        <dbReference type="EMBL" id="KAJ9162566.1"/>
    </source>
</evidence>
<accession>A0ABQ9L7J7</accession>
<dbReference type="Proteomes" id="UP001174677">
    <property type="component" value="Chromosome 13"/>
</dbReference>